<dbReference type="PANTHER" id="PTHR30005">
    <property type="entry name" value="EXOPOLYPHOSPHATASE"/>
    <property type="match status" value="1"/>
</dbReference>
<proteinExistence type="predicted"/>
<dbReference type="PATRIC" id="fig|1127696.3.peg.455"/>
<evidence type="ECO:0000259" key="1">
    <source>
        <dbReference type="Pfam" id="PF02541"/>
    </source>
</evidence>
<accession>L1NFM2</accession>
<dbReference type="EMBL" id="AMEQ01000018">
    <property type="protein sequence ID" value="EKY02131.1"/>
    <property type="molecule type" value="Genomic_DNA"/>
</dbReference>
<dbReference type="InterPro" id="IPR003695">
    <property type="entry name" value="Ppx_GppA_N"/>
</dbReference>
<feature type="domain" description="Ppx/GppA phosphatase N-terminal" evidence="1">
    <location>
        <begin position="39"/>
        <end position="294"/>
    </location>
</feature>
<dbReference type="InterPro" id="IPR050273">
    <property type="entry name" value="GppA/Ppx_hydrolase"/>
</dbReference>
<dbReference type="InterPro" id="IPR043129">
    <property type="entry name" value="ATPase_NBD"/>
</dbReference>
<comment type="caution">
    <text evidence="2">The sequence shown here is derived from an EMBL/GenBank/DDBJ whole genome shotgun (WGS) entry which is preliminary data.</text>
</comment>
<dbReference type="Proteomes" id="UP000010408">
    <property type="component" value="Unassembled WGS sequence"/>
</dbReference>
<evidence type="ECO:0000313" key="3">
    <source>
        <dbReference type="Proteomes" id="UP000010408"/>
    </source>
</evidence>
<dbReference type="GO" id="GO:0016462">
    <property type="term" value="F:pyrophosphatase activity"/>
    <property type="evidence" value="ECO:0007669"/>
    <property type="project" value="TreeGrafter"/>
</dbReference>
<dbReference type="PANTHER" id="PTHR30005:SF0">
    <property type="entry name" value="RETROGRADE REGULATION PROTEIN 2"/>
    <property type="match status" value="1"/>
</dbReference>
<dbReference type="STRING" id="1127696.HMPREF9134_00518"/>
<dbReference type="CDD" id="cd24006">
    <property type="entry name" value="ASKHA_NBD_PPX_GppA"/>
    <property type="match status" value="1"/>
</dbReference>
<dbReference type="Gene3D" id="3.30.420.150">
    <property type="entry name" value="Exopolyphosphatase. Domain 2"/>
    <property type="match status" value="1"/>
</dbReference>
<dbReference type="eggNOG" id="COG0248">
    <property type="taxonomic scope" value="Bacteria"/>
</dbReference>
<dbReference type="RefSeq" id="WP_005468704.1">
    <property type="nucleotide sequence ID" value="NZ_KB291043.1"/>
</dbReference>
<dbReference type="Pfam" id="PF02541">
    <property type="entry name" value="Ppx-GppA"/>
    <property type="match status" value="1"/>
</dbReference>
<protein>
    <submittedName>
        <fullName evidence="2">Ppx/GppA phosphatase family protein</fullName>
    </submittedName>
</protein>
<name>L1NFM2_9PORP</name>
<evidence type="ECO:0000313" key="2">
    <source>
        <dbReference type="EMBL" id="EKY02131.1"/>
    </source>
</evidence>
<reference evidence="2 3" key="1">
    <citation type="submission" date="2012-05" db="EMBL/GenBank/DDBJ databases">
        <authorList>
            <person name="Weinstock G."/>
            <person name="Sodergren E."/>
            <person name="Lobos E.A."/>
            <person name="Fulton L."/>
            <person name="Fulton R."/>
            <person name="Courtney L."/>
            <person name="Fronick C."/>
            <person name="O'Laughlin M."/>
            <person name="Godfrey J."/>
            <person name="Wilson R.M."/>
            <person name="Miner T."/>
            <person name="Farmer C."/>
            <person name="Delehaunty K."/>
            <person name="Cordes M."/>
            <person name="Minx P."/>
            <person name="Tomlinson C."/>
            <person name="Chen J."/>
            <person name="Wollam A."/>
            <person name="Pepin K.H."/>
            <person name="Bhonagiri V."/>
            <person name="Zhang X."/>
            <person name="Suruliraj S."/>
            <person name="Warren W."/>
            <person name="Mitreva M."/>
            <person name="Mardis E.R."/>
            <person name="Wilson R.K."/>
        </authorList>
    </citation>
    <scope>NUCLEOTIDE SEQUENCE [LARGE SCALE GENOMIC DNA]</scope>
    <source>
        <strain evidence="2 3">F0037</strain>
    </source>
</reference>
<dbReference type="SUPFAM" id="SSF53067">
    <property type="entry name" value="Actin-like ATPase domain"/>
    <property type="match status" value="2"/>
</dbReference>
<dbReference type="Gene3D" id="3.30.420.40">
    <property type="match status" value="1"/>
</dbReference>
<gene>
    <name evidence="2" type="ORF">HMPREF9134_00518</name>
</gene>
<organism evidence="2 3">
    <name type="scientific">Porphyromonas catoniae F0037</name>
    <dbReference type="NCBI Taxonomy" id="1127696"/>
    <lineage>
        <taxon>Bacteria</taxon>
        <taxon>Pseudomonadati</taxon>
        <taxon>Bacteroidota</taxon>
        <taxon>Bacteroidia</taxon>
        <taxon>Bacteroidales</taxon>
        <taxon>Porphyromonadaceae</taxon>
        <taxon>Porphyromonas</taxon>
    </lineage>
</organism>
<dbReference type="HOGENOM" id="CLU_025908_1_3_10"/>
<sequence>MSKSHYAGIDIGSNAVRLLIKCLNEPGSTEPLSKVQLVRVPLRLGEDSFTDGSISKKKGKQLVSLMKAYRELMEIYEVTSFRACATSAMRDAKNGPELVEKIKEKTGIHIEIINGREEAQLISADLMRSLEGKSEDTFLYVDVGGGSTELNVVRGHELIDSHSFDIGTIRQLSGKVREEERQSFCSFLTQLAADYSGHIRLVGTGGNINKLLRLGAPSERANVNLLPVSSLRSVADELRRYTPDQRMQLFRLKPDRAEVIVPAADIFLKVAEITGGTEIIVPTKGLADGIVDSICPIIV</sequence>
<dbReference type="AlphaFoldDB" id="L1NFM2"/>